<dbReference type="EMBL" id="JAEPBG010000006">
    <property type="protein sequence ID" value="MBK4736209.1"/>
    <property type="molecule type" value="Genomic_DNA"/>
</dbReference>
<evidence type="ECO:0000313" key="1">
    <source>
        <dbReference type="EMBL" id="MBK4736209.1"/>
    </source>
</evidence>
<dbReference type="AlphaFoldDB" id="A0A934W8T4"/>
<sequence>MKPTEQKPTMFIVFTEQGSRNVARSCLLIVRTELASMEETTRALSAALTEWIASTEEGRALWQECGGAIFISDLAATDVFDDALLRACMRNHGIDFEACHGTYDEPNIAIDRVLVDPEKVQLPAPTMPARLRQATAARVNLPWTDADAFAVPA</sequence>
<organism evidence="1 2">
    <name type="scientific">Noviherbaspirillum pedocola</name>
    <dbReference type="NCBI Taxonomy" id="2801341"/>
    <lineage>
        <taxon>Bacteria</taxon>
        <taxon>Pseudomonadati</taxon>
        <taxon>Pseudomonadota</taxon>
        <taxon>Betaproteobacteria</taxon>
        <taxon>Burkholderiales</taxon>
        <taxon>Oxalobacteraceae</taxon>
        <taxon>Noviherbaspirillum</taxon>
    </lineage>
</organism>
<accession>A0A934W8T4</accession>
<evidence type="ECO:0000313" key="2">
    <source>
        <dbReference type="Proteomes" id="UP000622890"/>
    </source>
</evidence>
<protein>
    <submittedName>
        <fullName evidence="1">Uncharacterized protein</fullName>
    </submittedName>
</protein>
<proteinExistence type="predicted"/>
<dbReference type="Proteomes" id="UP000622890">
    <property type="component" value="Unassembled WGS sequence"/>
</dbReference>
<name>A0A934W8T4_9BURK</name>
<reference evidence="1" key="1">
    <citation type="submission" date="2021-01" db="EMBL/GenBank/DDBJ databases">
        <title>Genome sequence of strain Noviherbaspirillum sp. DKR-6.</title>
        <authorList>
            <person name="Chaudhary D.K."/>
        </authorList>
    </citation>
    <scope>NUCLEOTIDE SEQUENCE</scope>
    <source>
        <strain evidence="1">DKR-6</strain>
    </source>
</reference>
<dbReference type="RefSeq" id="WP_200593420.1">
    <property type="nucleotide sequence ID" value="NZ_JAEPBG010000006.1"/>
</dbReference>
<gene>
    <name evidence="1" type="ORF">JJB74_16420</name>
</gene>
<comment type="caution">
    <text evidence="1">The sequence shown here is derived from an EMBL/GenBank/DDBJ whole genome shotgun (WGS) entry which is preliminary data.</text>
</comment>
<keyword evidence="2" id="KW-1185">Reference proteome</keyword>